<proteinExistence type="inferred from homology"/>
<dbReference type="Pfam" id="PF00762">
    <property type="entry name" value="Ferrochelatase"/>
    <property type="match status" value="1"/>
</dbReference>
<evidence type="ECO:0000256" key="4">
    <source>
        <dbReference type="ARBA" id="ARBA00023239"/>
    </source>
</evidence>
<evidence type="ECO:0000256" key="5">
    <source>
        <dbReference type="ARBA" id="ARBA00023244"/>
    </source>
</evidence>
<keyword evidence="7" id="KW-0479">Metal-binding</keyword>
<gene>
    <name evidence="7" type="primary">cpfC</name>
    <name evidence="9" type="ORF">BSK56_18965</name>
</gene>
<keyword evidence="2 7" id="KW-0408">Iron</keyword>
<dbReference type="EC" id="4.99.1.9" evidence="7"/>
<evidence type="ECO:0000256" key="6">
    <source>
        <dbReference type="ARBA" id="ARBA00024536"/>
    </source>
</evidence>
<dbReference type="PROSITE" id="PS00534">
    <property type="entry name" value="FERROCHELATASE"/>
    <property type="match status" value="1"/>
</dbReference>
<feature type="binding site" evidence="7">
    <location>
        <position position="32"/>
    </location>
    <ligand>
        <name>Fe-coproporphyrin III</name>
        <dbReference type="ChEBI" id="CHEBI:68438"/>
    </ligand>
</feature>
<keyword evidence="5 7" id="KW-0627">Porphyrin biosynthesis</keyword>
<keyword evidence="3 7" id="KW-0350">Heme biosynthesis</keyword>
<dbReference type="Proteomes" id="UP000187412">
    <property type="component" value="Unassembled WGS sequence"/>
</dbReference>
<dbReference type="InterPro" id="IPR033644">
    <property type="entry name" value="Ferrochelatase_C"/>
</dbReference>
<feature type="binding site" evidence="7">
    <location>
        <position position="269"/>
    </location>
    <ligand>
        <name>Fe(2+)</name>
        <dbReference type="ChEBI" id="CHEBI:29033"/>
    </ligand>
</feature>
<dbReference type="Gene3D" id="3.40.50.1400">
    <property type="match status" value="2"/>
</dbReference>
<dbReference type="PANTHER" id="PTHR11108:SF1">
    <property type="entry name" value="FERROCHELATASE, MITOCHONDRIAL"/>
    <property type="match status" value="1"/>
</dbReference>
<dbReference type="NCBIfam" id="TIGR00109">
    <property type="entry name" value="hemH"/>
    <property type="match status" value="1"/>
</dbReference>
<keyword evidence="4 7" id="KW-0456">Lyase</keyword>
<organism evidence="9 10">
    <name type="scientific">Paenibacillus borealis</name>
    <dbReference type="NCBI Taxonomy" id="160799"/>
    <lineage>
        <taxon>Bacteria</taxon>
        <taxon>Bacillati</taxon>
        <taxon>Bacillota</taxon>
        <taxon>Bacilli</taxon>
        <taxon>Bacillales</taxon>
        <taxon>Paenibacillaceae</taxon>
        <taxon>Paenibacillus</taxon>
    </lineage>
</organism>
<comment type="caution">
    <text evidence="7">Lacks conserved residue(s) required for the propagation of feature annotation.</text>
</comment>
<dbReference type="SUPFAM" id="SSF53800">
    <property type="entry name" value="Chelatase"/>
    <property type="match status" value="1"/>
</dbReference>
<feature type="binding site" evidence="7">
    <location>
        <position position="130"/>
    </location>
    <ligand>
        <name>Fe-coproporphyrin III</name>
        <dbReference type="ChEBI" id="CHEBI:68438"/>
    </ligand>
</feature>
<name>A0ABX3H9I8_PAEBO</name>
<comment type="function">
    <text evidence="7 8">Involved in coproporphyrin-dependent heme b biosynthesis. Catalyzes the insertion of ferrous iron into coproporphyrin III to form Fe-coproporphyrin III.</text>
</comment>
<dbReference type="EMBL" id="MPTB01000024">
    <property type="protein sequence ID" value="OMD45743.1"/>
    <property type="molecule type" value="Genomic_DNA"/>
</dbReference>
<keyword evidence="7 8" id="KW-0963">Cytoplasm</keyword>
<dbReference type="InterPro" id="IPR001015">
    <property type="entry name" value="Ferrochelatase"/>
</dbReference>
<reference evidence="9 10" key="1">
    <citation type="submission" date="2016-10" db="EMBL/GenBank/DDBJ databases">
        <title>Paenibacillus species isolates.</title>
        <authorList>
            <person name="Beno S.M."/>
        </authorList>
    </citation>
    <scope>NUCLEOTIDE SEQUENCE [LARGE SCALE GENOMIC DNA]</scope>
    <source>
        <strain evidence="9 10">FSL H7-0744</strain>
    </source>
</reference>
<dbReference type="CDD" id="cd03411">
    <property type="entry name" value="Ferrochelatase_N"/>
    <property type="match status" value="1"/>
</dbReference>
<feature type="binding site" evidence="7">
    <location>
        <position position="189"/>
    </location>
    <ligand>
        <name>Fe(2+)</name>
        <dbReference type="ChEBI" id="CHEBI:29033"/>
    </ligand>
</feature>
<keyword evidence="10" id="KW-1185">Reference proteome</keyword>
<comment type="caution">
    <text evidence="9">The sequence shown here is derived from an EMBL/GenBank/DDBJ whole genome shotgun (WGS) entry which is preliminary data.</text>
</comment>
<dbReference type="InterPro" id="IPR019772">
    <property type="entry name" value="Ferrochelatase_AS"/>
</dbReference>
<comment type="catalytic activity">
    <reaction evidence="6">
        <text>Fe-coproporphyrin III + 2 H(+) = coproporphyrin III + Fe(2+)</text>
        <dbReference type="Rhea" id="RHEA:49572"/>
        <dbReference type="ChEBI" id="CHEBI:15378"/>
        <dbReference type="ChEBI" id="CHEBI:29033"/>
        <dbReference type="ChEBI" id="CHEBI:68438"/>
        <dbReference type="ChEBI" id="CHEBI:131725"/>
        <dbReference type="EC" id="4.99.1.9"/>
    </reaction>
    <physiologicalReaction direction="right-to-left" evidence="6">
        <dbReference type="Rhea" id="RHEA:49574"/>
    </physiologicalReaction>
</comment>
<evidence type="ECO:0000256" key="7">
    <source>
        <dbReference type="HAMAP-Rule" id="MF_00323"/>
    </source>
</evidence>
<dbReference type="PANTHER" id="PTHR11108">
    <property type="entry name" value="FERROCHELATASE"/>
    <property type="match status" value="1"/>
</dbReference>
<evidence type="ECO:0000256" key="2">
    <source>
        <dbReference type="ARBA" id="ARBA00023004"/>
    </source>
</evidence>
<evidence type="ECO:0000256" key="8">
    <source>
        <dbReference type="RuleBase" id="RU000607"/>
    </source>
</evidence>
<accession>A0ABX3H9I8</accession>
<comment type="similarity">
    <text evidence="7 8">Belongs to the ferrochelatase family.</text>
</comment>
<feature type="binding site" description="axial binding residue" evidence="7">
    <location>
        <position position="15"/>
    </location>
    <ligand>
        <name>Fe-coproporphyrin III</name>
        <dbReference type="ChEBI" id="CHEBI:68438"/>
    </ligand>
    <ligandPart>
        <name>Fe</name>
        <dbReference type="ChEBI" id="CHEBI:18248"/>
    </ligandPart>
</feature>
<evidence type="ECO:0000256" key="1">
    <source>
        <dbReference type="ARBA" id="ARBA00004744"/>
    </source>
</evidence>
<evidence type="ECO:0000313" key="9">
    <source>
        <dbReference type="EMBL" id="OMD45743.1"/>
    </source>
</evidence>
<dbReference type="CDD" id="cd00419">
    <property type="entry name" value="Ferrochelatase_C"/>
    <property type="match status" value="1"/>
</dbReference>
<evidence type="ECO:0000256" key="3">
    <source>
        <dbReference type="ARBA" id="ARBA00023133"/>
    </source>
</evidence>
<sequence>MESVTAKIGVLVMSYGTPESLEGVEAYYTHIRRGNAPSAEQLKELKDRYEAIVGGVFPLRENTDWQVEALQEALNSGHSGEDVQYMCYQGLKHAHPFIEDGVEAMARDGITQAVGIVLAPHYSVMSVGTYIKRAREKAEASGVNMEFVESYHLHPELIDVLTRRVSAKLDLFEETGAARDEVRVLFSAHSLPERILAMGDPYRDQLLETSKAIAEQAGVTSWQFTWQSAGRTAEPWLGPDILDTLRELGEAQVKYVLSAPIGFVSDHLEVLYDLDIEAQALASELDLRLMRTDSLNSDPAYMSVLSDVVRTKASQLKVSQS</sequence>
<protein>
    <recommendedName>
        <fullName evidence="7">Coproporphyrin III ferrochelatase</fullName>
        <ecNumber evidence="7">4.99.1.9</ecNumber>
    </recommendedName>
</protein>
<feature type="binding site" evidence="7">
    <location>
        <begin position="48"/>
        <end position="49"/>
    </location>
    <ligand>
        <name>Fe-coproporphyrin III</name>
        <dbReference type="ChEBI" id="CHEBI:68438"/>
    </ligand>
</feature>
<comment type="subcellular location">
    <subcellularLocation>
        <location evidence="7 8">Cytoplasm</location>
    </subcellularLocation>
</comment>
<dbReference type="InterPro" id="IPR033659">
    <property type="entry name" value="Ferrochelatase_N"/>
</dbReference>
<evidence type="ECO:0000313" key="10">
    <source>
        <dbReference type="Proteomes" id="UP000187412"/>
    </source>
</evidence>
<comment type="pathway">
    <text evidence="1 7 8">Porphyrin-containing compound metabolism; protoheme biosynthesis.</text>
</comment>
<dbReference type="HAMAP" id="MF_00323">
    <property type="entry name" value="Ferrochelatase"/>
    <property type="match status" value="1"/>
</dbReference>